<keyword evidence="3" id="KW-1185">Reference proteome</keyword>
<evidence type="ECO:0000313" key="2">
    <source>
        <dbReference type="EMBL" id="MDM9632093.1"/>
    </source>
</evidence>
<protein>
    <submittedName>
        <fullName evidence="2">Uncharacterized protein</fullName>
    </submittedName>
</protein>
<dbReference type="PROSITE" id="PS51318">
    <property type="entry name" value="TAT"/>
    <property type="match status" value="1"/>
</dbReference>
<feature type="signal peptide" evidence="1">
    <location>
        <begin position="1"/>
        <end position="35"/>
    </location>
</feature>
<sequence>MKKNSKNPKGINRRKFLPILGTGLLLPLLPAQARASETDTPDSAEYKTLLKPDGTAVRVKVSSLEKSIVVKKKISNSELLNWLDTDKKGQ</sequence>
<dbReference type="RefSeq" id="WP_289725451.1">
    <property type="nucleotide sequence ID" value="NZ_JAUDUY010000005.1"/>
</dbReference>
<feature type="chain" id="PRO_5046038155" evidence="1">
    <location>
        <begin position="36"/>
        <end position="90"/>
    </location>
</feature>
<comment type="caution">
    <text evidence="2">The sequence shown here is derived from an EMBL/GenBank/DDBJ whole genome shotgun (WGS) entry which is preliminary data.</text>
</comment>
<accession>A0ABT7WGW5</accession>
<keyword evidence="1" id="KW-0732">Signal</keyword>
<reference evidence="2" key="1">
    <citation type="submission" date="2023-06" db="EMBL/GenBank/DDBJ databases">
        <title>Robiginitalea aurantiacus sp. nov. and Algoriphagus sediminis sp. nov., isolated from coastal sediment.</title>
        <authorList>
            <person name="Zhou Z.Y."/>
            <person name="An J."/>
            <person name="Jia Y.W."/>
            <person name="Du Z.J."/>
        </authorList>
    </citation>
    <scope>NUCLEOTIDE SEQUENCE</scope>
    <source>
        <strain evidence="2">M39</strain>
    </source>
</reference>
<evidence type="ECO:0000313" key="3">
    <source>
        <dbReference type="Proteomes" id="UP001174839"/>
    </source>
</evidence>
<proteinExistence type="predicted"/>
<gene>
    <name evidence="2" type="ORF">QU605_11445</name>
</gene>
<organism evidence="2 3">
    <name type="scientific">Robiginitalea aurantiaca</name>
    <dbReference type="NCBI Taxonomy" id="3056915"/>
    <lineage>
        <taxon>Bacteria</taxon>
        <taxon>Pseudomonadati</taxon>
        <taxon>Bacteroidota</taxon>
        <taxon>Flavobacteriia</taxon>
        <taxon>Flavobacteriales</taxon>
        <taxon>Flavobacteriaceae</taxon>
        <taxon>Robiginitalea</taxon>
    </lineage>
</organism>
<name>A0ABT7WGW5_9FLAO</name>
<dbReference type="EMBL" id="JAUDUY010000005">
    <property type="protein sequence ID" value="MDM9632093.1"/>
    <property type="molecule type" value="Genomic_DNA"/>
</dbReference>
<evidence type="ECO:0000256" key="1">
    <source>
        <dbReference type="SAM" id="SignalP"/>
    </source>
</evidence>
<dbReference type="Proteomes" id="UP001174839">
    <property type="component" value="Unassembled WGS sequence"/>
</dbReference>
<dbReference type="InterPro" id="IPR006311">
    <property type="entry name" value="TAT_signal"/>
</dbReference>